<dbReference type="EMBL" id="BOMV01000129">
    <property type="protein sequence ID" value="GIF02298.1"/>
    <property type="molecule type" value="Genomic_DNA"/>
</dbReference>
<keyword evidence="2" id="KW-1185">Reference proteome</keyword>
<name>A0A919KBF8_9ACTN</name>
<dbReference type="AlphaFoldDB" id="A0A919KBF8"/>
<proteinExistence type="predicted"/>
<reference evidence="1" key="1">
    <citation type="submission" date="2021-01" db="EMBL/GenBank/DDBJ databases">
        <title>Whole genome shotgun sequence of Actinoplanes rishiriensis NBRC 108556.</title>
        <authorList>
            <person name="Komaki H."/>
            <person name="Tamura T."/>
        </authorList>
    </citation>
    <scope>NUCLEOTIDE SEQUENCE</scope>
    <source>
        <strain evidence="1">NBRC 108556</strain>
    </source>
</reference>
<dbReference type="Proteomes" id="UP000636960">
    <property type="component" value="Unassembled WGS sequence"/>
</dbReference>
<comment type="caution">
    <text evidence="1">The sequence shown here is derived from an EMBL/GenBank/DDBJ whole genome shotgun (WGS) entry which is preliminary data.</text>
</comment>
<evidence type="ECO:0000313" key="1">
    <source>
        <dbReference type="EMBL" id="GIF02298.1"/>
    </source>
</evidence>
<organism evidence="1 2">
    <name type="scientific">Paractinoplanes rishiriensis</name>
    <dbReference type="NCBI Taxonomy" id="1050105"/>
    <lineage>
        <taxon>Bacteria</taxon>
        <taxon>Bacillati</taxon>
        <taxon>Actinomycetota</taxon>
        <taxon>Actinomycetes</taxon>
        <taxon>Micromonosporales</taxon>
        <taxon>Micromonosporaceae</taxon>
        <taxon>Paractinoplanes</taxon>
    </lineage>
</organism>
<sequence>MVILAGTVAIAAVTVLAVLAYRSGATKPEQHAVGDLLTDPADELVHNGKLVRLSMPDSWRQFNTVTLVPHLSRLDGDKGGGSCIAPASMTVIPVLDDKDLPVIDKVKTGQAVPVGLSGTGHKLQMKIEVRLSDDLCRLRLGGSIVFE</sequence>
<evidence type="ECO:0000313" key="2">
    <source>
        <dbReference type="Proteomes" id="UP000636960"/>
    </source>
</evidence>
<accession>A0A919KBF8</accession>
<gene>
    <name evidence="1" type="ORF">Ari01nite_97620</name>
</gene>
<protein>
    <submittedName>
        <fullName evidence="1">Uncharacterized protein</fullName>
    </submittedName>
</protein>